<dbReference type="Proteomes" id="UP001163603">
    <property type="component" value="Chromosome 14"/>
</dbReference>
<reference evidence="2" key="1">
    <citation type="journal article" date="2023" name="G3 (Bethesda)">
        <title>Genome assembly and association tests identify interacting loci associated with vigor, precocity, and sex in interspecific pistachio rootstocks.</title>
        <authorList>
            <person name="Palmer W."/>
            <person name="Jacygrad E."/>
            <person name="Sagayaradj S."/>
            <person name="Cavanaugh K."/>
            <person name="Han R."/>
            <person name="Bertier L."/>
            <person name="Beede B."/>
            <person name="Kafkas S."/>
            <person name="Golino D."/>
            <person name="Preece J."/>
            <person name="Michelmore R."/>
        </authorList>
    </citation>
    <scope>NUCLEOTIDE SEQUENCE [LARGE SCALE GENOMIC DNA]</scope>
</reference>
<comment type="caution">
    <text evidence="1">The sequence shown here is derived from an EMBL/GenBank/DDBJ whole genome shotgun (WGS) entry which is preliminary data.</text>
</comment>
<sequence>MVPSRVCESDSNDGHENEREHESQLPQKNLQILLRHTHL</sequence>
<gene>
    <name evidence="1" type="ORF">Pint_33823</name>
</gene>
<protein>
    <submittedName>
        <fullName evidence="1">Uncharacterized protein</fullName>
    </submittedName>
</protein>
<accession>A0ACC0X708</accession>
<name>A0ACC0X708_9ROSI</name>
<proteinExistence type="predicted"/>
<organism evidence="1 2">
    <name type="scientific">Pistacia integerrima</name>
    <dbReference type="NCBI Taxonomy" id="434235"/>
    <lineage>
        <taxon>Eukaryota</taxon>
        <taxon>Viridiplantae</taxon>
        <taxon>Streptophyta</taxon>
        <taxon>Embryophyta</taxon>
        <taxon>Tracheophyta</taxon>
        <taxon>Spermatophyta</taxon>
        <taxon>Magnoliopsida</taxon>
        <taxon>eudicotyledons</taxon>
        <taxon>Gunneridae</taxon>
        <taxon>Pentapetalae</taxon>
        <taxon>rosids</taxon>
        <taxon>malvids</taxon>
        <taxon>Sapindales</taxon>
        <taxon>Anacardiaceae</taxon>
        <taxon>Pistacia</taxon>
    </lineage>
</organism>
<evidence type="ECO:0000313" key="2">
    <source>
        <dbReference type="Proteomes" id="UP001163603"/>
    </source>
</evidence>
<keyword evidence="2" id="KW-1185">Reference proteome</keyword>
<dbReference type="EMBL" id="CM047749">
    <property type="protein sequence ID" value="KAJ0011447.1"/>
    <property type="molecule type" value="Genomic_DNA"/>
</dbReference>
<evidence type="ECO:0000313" key="1">
    <source>
        <dbReference type="EMBL" id="KAJ0011447.1"/>
    </source>
</evidence>